<keyword evidence="4 5" id="KW-0808">Transferase</keyword>
<dbReference type="STRING" id="1561998.A0A1I7TM35"/>
<name>A0A1I7TM35_9PELO</name>
<evidence type="ECO:0000256" key="5">
    <source>
        <dbReference type="HAMAP-Rule" id="MF_03187"/>
    </source>
</evidence>
<dbReference type="HAMAP" id="MF_03187">
    <property type="entry name" value="Methyltr_EFM5"/>
    <property type="match status" value="1"/>
</dbReference>
<dbReference type="AlphaFoldDB" id="A0A1I7TM35"/>
<reference evidence="7" key="1">
    <citation type="submission" date="2016-11" db="UniProtKB">
        <authorList>
            <consortium name="WormBaseParasite"/>
        </authorList>
    </citation>
    <scope>IDENTIFICATION</scope>
</reference>
<evidence type="ECO:0000313" key="6">
    <source>
        <dbReference type="Proteomes" id="UP000095282"/>
    </source>
</evidence>
<evidence type="ECO:0000313" key="7">
    <source>
        <dbReference type="WBParaSite" id="Csp11.Scaffold628.g7268.t1"/>
    </source>
</evidence>
<dbReference type="PANTHER" id="PTHR13200:SF0">
    <property type="entry name" value="EEF1A LYSINE METHYLTRANSFERASE 1"/>
    <property type="match status" value="1"/>
</dbReference>
<dbReference type="GO" id="GO:0016279">
    <property type="term" value="F:protein-lysine N-methyltransferase activity"/>
    <property type="evidence" value="ECO:0007669"/>
    <property type="project" value="UniProtKB-UniRule"/>
</dbReference>
<protein>
    <recommendedName>
        <fullName evidence="5">Protein-lysine N-methyltransferase</fullName>
        <ecNumber evidence="5">2.1.1.-</ecNumber>
    </recommendedName>
</protein>
<comment type="similarity">
    <text evidence="5">Belongs to the class I-like SAM-binding methyltransferase superfamily. EFM5 family.</text>
</comment>
<evidence type="ECO:0000256" key="3">
    <source>
        <dbReference type="ARBA" id="ARBA00022603"/>
    </source>
</evidence>
<proteinExistence type="inferred from homology"/>
<dbReference type="PANTHER" id="PTHR13200">
    <property type="entry name" value="EEF1A LYSINE METHYLTRANSFERASE 1"/>
    <property type="match status" value="1"/>
</dbReference>
<keyword evidence="6" id="KW-1185">Reference proteome</keyword>
<dbReference type="eggNOG" id="KOG3350">
    <property type="taxonomic scope" value="Eukaryota"/>
</dbReference>
<dbReference type="PROSITE" id="PS00092">
    <property type="entry name" value="N6_MTASE"/>
    <property type="match status" value="1"/>
</dbReference>
<evidence type="ECO:0000256" key="1">
    <source>
        <dbReference type="ARBA" id="ARBA00004496"/>
    </source>
</evidence>
<dbReference type="Proteomes" id="UP000095282">
    <property type="component" value="Unplaced"/>
</dbReference>
<dbReference type="Gene3D" id="3.40.50.150">
    <property type="entry name" value="Vaccinia Virus protein VP39"/>
    <property type="match status" value="1"/>
</dbReference>
<comment type="function">
    <text evidence="5">S-adenosyl-L-methionine-dependent protein-lysine N-methyltransferase that methylates elongation factor 1-alpha.</text>
</comment>
<sequence length="217" mass="24572">MSDEEDIPQLSADTLAALSMFQAEQQKKLEDLKSGKSEKIDEDWQLSQFWYDDETSKKLVSEGIAAAKSSSERPAKIGCVSSPTLVKFFHETEEYKMGQIQITLFEFDSRFGMKFPTEFVEYDYKQPTNLPAELLGTFDVIIADPPFLAAECLIKTSHSIRLLGKENVKVILCTGAIMEEYASRLMAMHRTSFEPKHSNNLANDFSCFANYSTLTFL</sequence>
<dbReference type="InterPro" id="IPR019369">
    <property type="entry name" value="Efm5/EEF1AKMT1"/>
</dbReference>
<dbReference type="EC" id="2.1.1.-" evidence="5"/>
<dbReference type="Pfam" id="PF10237">
    <property type="entry name" value="N6-adenineMlase"/>
    <property type="match status" value="1"/>
</dbReference>
<dbReference type="InterPro" id="IPR029063">
    <property type="entry name" value="SAM-dependent_MTases_sf"/>
</dbReference>
<dbReference type="GO" id="GO:0003676">
    <property type="term" value="F:nucleic acid binding"/>
    <property type="evidence" value="ECO:0007669"/>
    <property type="project" value="InterPro"/>
</dbReference>
<dbReference type="WBParaSite" id="Csp11.Scaffold628.g7268.t1">
    <property type="protein sequence ID" value="Csp11.Scaffold628.g7268.t1"/>
    <property type="gene ID" value="Csp11.Scaffold628.g7268"/>
</dbReference>
<comment type="subcellular location">
    <subcellularLocation>
        <location evidence="1 5">Cytoplasm</location>
    </subcellularLocation>
</comment>
<accession>A0A1I7TM35</accession>
<keyword evidence="2 5" id="KW-0963">Cytoplasm</keyword>
<dbReference type="InterPro" id="IPR002052">
    <property type="entry name" value="DNA_methylase_N6_adenine_CS"/>
</dbReference>
<organism evidence="6 7">
    <name type="scientific">Caenorhabditis tropicalis</name>
    <dbReference type="NCBI Taxonomy" id="1561998"/>
    <lineage>
        <taxon>Eukaryota</taxon>
        <taxon>Metazoa</taxon>
        <taxon>Ecdysozoa</taxon>
        <taxon>Nematoda</taxon>
        <taxon>Chromadorea</taxon>
        <taxon>Rhabditida</taxon>
        <taxon>Rhabditina</taxon>
        <taxon>Rhabditomorpha</taxon>
        <taxon>Rhabditoidea</taxon>
        <taxon>Rhabditidae</taxon>
        <taxon>Peloderinae</taxon>
        <taxon>Caenorhabditis</taxon>
    </lineage>
</organism>
<dbReference type="GO" id="GO:0032259">
    <property type="term" value="P:methylation"/>
    <property type="evidence" value="ECO:0007669"/>
    <property type="project" value="UniProtKB-KW"/>
</dbReference>
<dbReference type="InterPro" id="IPR041370">
    <property type="entry name" value="Mlase_EEF1AKMT1/ZCCHC4"/>
</dbReference>
<evidence type="ECO:0000256" key="2">
    <source>
        <dbReference type="ARBA" id="ARBA00022490"/>
    </source>
</evidence>
<evidence type="ECO:0000256" key="4">
    <source>
        <dbReference type="ARBA" id="ARBA00022679"/>
    </source>
</evidence>
<dbReference type="GO" id="GO:0005737">
    <property type="term" value="C:cytoplasm"/>
    <property type="evidence" value="ECO:0007669"/>
    <property type="project" value="UniProtKB-SubCell"/>
</dbReference>
<keyword evidence="3 5" id="KW-0489">Methyltransferase</keyword>